<dbReference type="KEGG" id="vda:VDAG_01489"/>
<accession>G2WUL6</accession>
<dbReference type="AlphaFoldDB" id="G2WUL6"/>
<dbReference type="HOGENOM" id="CLU_1023778_0_0_1"/>
<proteinExistence type="predicted"/>
<evidence type="ECO:0000313" key="3">
    <source>
        <dbReference type="Proteomes" id="UP000001611"/>
    </source>
</evidence>
<sequence length="298" mass="33389">MTGVPPRPFLDLTTNHTATTTCENIMEPKAHNDGSRPMFVSKRVVGAHDSLEQVIVTDNPITASRPLPIPVRDAHAVERPRTPTGKSSIHWDDGVNPVVLPRAFKTPRGYMSPYVDQNGSPIQRSLRRVMPPVESTRTFLIEGPLAGNDVPPNYERFYQELRAENPYPNPQFRPLGRPLGPRPMHKRSEYDRSFSSPDLASVTDHNEPNIGSAGPKLRGKRSRDAMQRTNTMAGRDAAREREIREAHQRQAPQEDVNDDGPFEDDSDGDSTPKASILNRHLYTQKVVLDSMDLDGVQY</sequence>
<protein>
    <submittedName>
        <fullName evidence="2">Uncharacterized protein</fullName>
    </submittedName>
</protein>
<keyword evidence="3" id="KW-1185">Reference proteome</keyword>
<organism evidence="2 3">
    <name type="scientific">Verticillium dahliae (strain VdLs.17 / ATCC MYA-4575 / FGSC 10137)</name>
    <name type="common">Verticillium wilt</name>
    <dbReference type="NCBI Taxonomy" id="498257"/>
    <lineage>
        <taxon>Eukaryota</taxon>
        <taxon>Fungi</taxon>
        <taxon>Dikarya</taxon>
        <taxon>Ascomycota</taxon>
        <taxon>Pezizomycotina</taxon>
        <taxon>Sordariomycetes</taxon>
        <taxon>Hypocreomycetidae</taxon>
        <taxon>Glomerellales</taxon>
        <taxon>Plectosphaerellaceae</taxon>
        <taxon>Verticillium</taxon>
    </lineage>
</organism>
<dbReference type="InParanoid" id="G2WUL6"/>
<feature type="compositionally biased region" description="Acidic residues" evidence="1">
    <location>
        <begin position="255"/>
        <end position="268"/>
    </location>
</feature>
<evidence type="ECO:0000256" key="1">
    <source>
        <dbReference type="SAM" id="MobiDB-lite"/>
    </source>
</evidence>
<reference evidence="2 3" key="1">
    <citation type="submission" date="2008-03" db="EMBL/GenBank/DDBJ databases">
        <title>The Genome Sequence of Verticillium dahliae VdLs.17.</title>
        <authorList>
            <consortium name="The Broad Institute Genome Sequencing Platform"/>
            <person name="Ma L.-J.J."/>
            <person name="Klosterman S.J."/>
            <person name="Subbarao K."/>
            <person name="Dobinson K."/>
            <person name="Veronese P."/>
            <person name="Kang S."/>
            <person name="Gold S.E."/>
            <person name="Young S."/>
            <person name="Jaffe D."/>
            <person name="Gnerre S."/>
            <person name="Berlin A."/>
            <person name="Heiman D."/>
            <person name="Hepburn T."/>
            <person name="Sykes S."/>
            <person name="Alvarado L."/>
            <person name="Kodira C.D."/>
            <person name="Lander E."/>
            <person name="Galagan J."/>
            <person name="Nusbaum C."/>
            <person name="Birren B."/>
        </authorList>
    </citation>
    <scope>NUCLEOTIDE SEQUENCE [LARGE SCALE GENOMIC DNA]</scope>
    <source>
        <strain evidence="3">VdLs.17 / ATCC MYA-4575 / FGSC 10137</strain>
    </source>
</reference>
<dbReference type="RefSeq" id="XP_009648670.1">
    <property type="nucleotide sequence ID" value="XM_009650375.1"/>
</dbReference>
<dbReference type="OrthoDB" id="4838782at2759"/>
<dbReference type="GeneID" id="20702952"/>
<evidence type="ECO:0000313" key="2">
    <source>
        <dbReference type="EMBL" id="EGY17807.1"/>
    </source>
</evidence>
<dbReference type="EMBL" id="DS572696">
    <property type="protein sequence ID" value="EGY17807.1"/>
    <property type="molecule type" value="Genomic_DNA"/>
</dbReference>
<name>G2WUL6_VERDV</name>
<gene>
    <name evidence="2" type="ORF">VDAG_01489</name>
</gene>
<feature type="compositionally biased region" description="Basic and acidic residues" evidence="1">
    <location>
        <begin position="236"/>
        <end position="248"/>
    </location>
</feature>
<dbReference type="OMA" id="HNEPNVS"/>
<dbReference type="Proteomes" id="UP000001611">
    <property type="component" value="Chromosome 1"/>
</dbReference>
<feature type="region of interest" description="Disordered" evidence="1">
    <location>
        <begin position="164"/>
        <end position="279"/>
    </location>
</feature>